<evidence type="ECO:0000313" key="4">
    <source>
        <dbReference type="Proteomes" id="UP000261620"/>
    </source>
</evidence>
<reference evidence="3" key="2">
    <citation type="submission" date="2025-09" db="UniProtKB">
        <authorList>
            <consortium name="Ensembl"/>
        </authorList>
    </citation>
    <scope>IDENTIFICATION</scope>
</reference>
<dbReference type="AlphaFoldDB" id="A0A3Q3VNX7"/>
<dbReference type="InterPro" id="IPR049561">
    <property type="entry name" value="NSUN5_7_fdxn-like"/>
</dbReference>
<dbReference type="Gene3D" id="3.30.70.1170">
    <property type="entry name" value="Sun protein, domain 3"/>
    <property type="match status" value="1"/>
</dbReference>
<name>A0A3Q3VNX7_MOLML</name>
<evidence type="ECO:0000313" key="3">
    <source>
        <dbReference type="Ensembl" id="ENSMMOP00000003621.1"/>
    </source>
</evidence>
<dbReference type="InterPro" id="IPR042620">
    <property type="entry name" value="NSUN7"/>
</dbReference>
<proteinExistence type="predicted"/>
<dbReference type="Ensembl" id="ENSMMOT00000003685.1">
    <property type="protein sequence ID" value="ENSMMOP00000003621.1"/>
    <property type="gene ID" value="ENSMMOG00000002894.1"/>
</dbReference>
<protein>
    <recommendedName>
        <fullName evidence="2">NOL1/NOP2/NSUN 5/7 ferredoxin-like domain-containing protein</fullName>
    </recommendedName>
</protein>
<keyword evidence="4" id="KW-1185">Reference proteome</keyword>
<organism evidence="3 4">
    <name type="scientific">Mola mola</name>
    <name type="common">Ocean sunfish</name>
    <name type="synonym">Tetraodon mola</name>
    <dbReference type="NCBI Taxonomy" id="94237"/>
    <lineage>
        <taxon>Eukaryota</taxon>
        <taxon>Metazoa</taxon>
        <taxon>Chordata</taxon>
        <taxon>Craniata</taxon>
        <taxon>Vertebrata</taxon>
        <taxon>Euteleostomi</taxon>
        <taxon>Actinopterygii</taxon>
        <taxon>Neopterygii</taxon>
        <taxon>Teleostei</taxon>
        <taxon>Neoteleostei</taxon>
        <taxon>Acanthomorphata</taxon>
        <taxon>Eupercaria</taxon>
        <taxon>Tetraodontiformes</taxon>
        <taxon>Molidae</taxon>
        <taxon>Mola</taxon>
    </lineage>
</organism>
<dbReference type="Pfam" id="PF21148">
    <property type="entry name" value="NSUN5_fdxn-like"/>
    <property type="match status" value="1"/>
</dbReference>
<reference evidence="3" key="1">
    <citation type="submission" date="2025-08" db="UniProtKB">
        <authorList>
            <consortium name="Ensembl"/>
        </authorList>
    </citation>
    <scope>IDENTIFICATION</scope>
</reference>
<sequence length="364" mass="40992">MPKKKKRPPTCQKRKAESLVGSRTDPVPVAAPDHTVILDIFPELETAGQDQLGFSDSVYQLASVVFQNNHLERPATHRLVIFGKERGLPLPDVKEEEVQCAAFELAFNTLKCELLESKCRSNPGMSLVAVLLFDFQDRKFLPRKRKAIREVIQEVRDVENCLLRHKTRLAASLARYRIKYKLPSIEFILPESMKTKEWRSKRLPLYAWVNTLKSSLDEVQQVLKSEGFLQVKSIGQLEGQTFCRDSHCGDILVLPAHMKTQLCSTKLLTDHKIVIQDKSYSLGPNVVCSLLPEEGDVLMVGCFSGLTVSHTASLIAQKHKASGNYQPTVYVCVSNCTNTQRAELQKIVITMGCNSKHKRCECVP</sequence>
<evidence type="ECO:0000259" key="2">
    <source>
        <dbReference type="Pfam" id="PF21148"/>
    </source>
</evidence>
<dbReference type="Proteomes" id="UP000261620">
    <property type="component" value="Unplaced"/>
</dbReference>
<feature type="domain" description="NOL1/NOP2/NSUN 5/7 ferredoxin-like" evidence="2">
    <location>
        <begin position="204"/>
        <end position="276"/>
    </location>
</feature>
<feature type="region of interest" description="Disordered" evidence="1">
    <location>
        <begin position="1"/>
        <end position="25"/>
    </location>
</feature>
<accession>A0A3Q3VNX7</accession>
<evidence type="ECO:0000256" key="1">
    <source>
        <dbReference type="SAM" id="MobiDB-lite"/>
    </source>
</evidence>
<dbReference type="PANTHER" id="PTHR14663:SF2">
    <property type="entry name" value="METHYLTRANSFERASE NSUN7-RELATED"/>
    <property type="match status" value="1"/>
</dbReference>
<dbReference type="PANTHER" id="PTHR14663">
    <property type="entry name" value="METHYLTRANSFERASE NSUN7-RELATED"/>
    <property type="match status" value="1"/>
</dbReference>